<accession>A0AAN9KV68</accession>
<comment type="caution">
    <text evidence="1">The sequence shown here is derived from an EMBL/GenBank/DDBJ whole genome shotgun (WGS) entry which is preliminary data.</text>
</comment>
<sequence length="161" mass="18360">MQRRGETGRFYSPLTETSIIEPGYLLNEDLTESDYILHNCPTTLISGRHLWFMQVLFMLTTALRMPGNYSCGSCSDCVRMWLDYVYIKIGRELRFLVGAQMWVTALMELWNYFLQGESSKPTGATIAGWQPLGTTMTMVLKGSVHACMGHWLLSVSTCRLR</sequence>
<keyword evidence="2" id="KW-1185">Reference proteome</keyword>
<protein>
    <submittedName>
        <fullName evidence="1">Uncharacterized protein</fullName>
    </submittedName>
</protein>
<organism evidence="1 2">
    <name type="scientific">Canavalia gladiata</name>
    <name type="common">Sword bean</name>
    <name type="synonym">Dolichos gladiatus</name>
    <dbReference type="NCBI Taxonomy" id="3824"/>
    <lineage>
        <taxon>Eukaryota</taxon>
        <taxon>Viridiplantae</taxon>
        <taxon>Streptophyta</taxon>
        <taxon>Embryophyta</taxon>
        <taxon>Tracheophyta</taxon>
        <taxon>Spermatophyta</taxon>
        <taxon>Magnoliopsida</taxon>
        <taxon>eudicotyledons</taxon>
        <taxon>Gunneridae</taxon>
        <taxon>Pentapetalae</taxon>
        <taxon>rosids</taxon>
        <taxon>fabids</taxon>
        <taxon>Fabales</taxon>
        <taxon>Fabaceae</taxon>
        <taxon>Papilionoideae</taxon>
        <taxon>50 kb inversion clade</taxon>
        <taxon>NPAAA clade</taxon>
        <taxon>indigoferoid/millettioid clade</taxon>
        <taxon>Phaseoleae</taxon>
        <taxon>Canavalia</taxon>
    </lineage>
</organism>
<reference evidence="1 2" key="1">
    <citation type="submission" date="2024-01" db="EMBL/GenBank/DDBJ databases">
        <title>The genomes of 5 underutilized Papilionoideae crops provide insights into root nodulation and disease resistanc.</title>
        <authorList>
            <person name="Jiang F."/>
        </authorList>
    </citation>
    <scope>NUCLEOTIDE SEQUENCE [LARGE SCALE GENOMIC DNA]</scope>
    <source>
        <strain evidence="1">LVBAO_FW01</strain>
        <tissue evidence="1">Leaves</tissue>
    </source>
</reference>
<proteinExistence type="predicted"/>
<evidence type="ECO:0000313" key="1">
    <source>
        <dbReference type="EMBL" id="KAK7323851.1"/>
    </source>
</evidence>
<dbReference type="AlphaFoldDB" id="A0AAN9KV68"/>
<name>A0AAN9KV68_CANGL</name>
<dbReference type="EMBL" id="JAYMYQ010000006">
    <property type="protein sequence ID" value="KAK7323851.1"/>
    <property type="molecule type" value="Genomic_DNA"/>
</dbReference>
<dbReference type="Proteomes" id="UP001367508">
    <property type="component" value="Unassembled WGS sequence"/>
</dbReference>
<evidence type="ECO:0000313" key="2">
    <source>
        <dbReference type="Proteomes" id="UP001367508"/>
    </source>
</evidence>
<gene>
    <name evidence="1" type="ORF">VNO77_27347</name>
</gene>